<dbReference type="PROSITE" id="PS51782">
    <property type="entry name" value="LYSM"/>
    <property type="match status" value="1"/>
</dbReference>
<evidence type="ECO:0000256" key="3">
    <source>
        <dbReference type="ARBA" id="ARBA00022723"/>
    </source>
</evidence>
<keyword evidence="6" id="KW-0482">Metalloprotease</keyword>
<keyword evidence="4" id="KW-0378">Hydrolase</keyword>
<sequence length="536" mass="57406">MFRLSSVFAIGLASLVMACEPIPVATDTRPAPPVVTAPAGGAQPVEVSRDRITGGGAVAASPITSQPARIARSTRTAEEQRIGDEEHPKIIAEFGGEVTDRRLKSYVDRIGRDLVAISEEPNERWTFTILDSPVINAFALPGGYVYVTRGLIALADNEAELAAVIGHEIGHITAKHSRERNERAQEGNLGVLGAILVGAVLGGEDGAQIGQQIGTTLAGGRTASYSRSQEFDADVIGIRYLALAGYDPRAQATFLQSLEQQSALNDRRAGRERMAGRVDFLATHPATGDRIAQARRYGEELLRTVPAPRLGTAEHLAAIDGMVYSDAADQGFVRNGAFVHPGLGFEFTPPPGWSLDNLPTLVGMRGPGGAQLVFDGGLSRLSPADYIRQSWLPELAESNGIQPASEIERLTVNGLQAARIDARLRVQSGVGYAQLYAIQKGEQIYRFRGLTPVNSTAGRAEIARAATSFRALSAREIASETPPRIRAYTVRRGDSAASIAQRMEVPEPKLDQFLVLNSLPANTVLRPGQVVKIVTQ</sequence>
<dbReference type="InterPro" id="IPR018392">
    <property type="entry name" value="LysM"/>
</dbReference>
<accession>A0A840WK64</accession>
<evidence type="ECO:0000256" key="7">
    <source>
        <dbReference type="SAM" id="SignalP"/>
    </source>
</evidence>
<proteinExistence type="predicted"/>
<evidence type="ECO:0000313" key="9">
    <source>
        <dbReference type="EMBL" id="MBB5515449.1"/>
    </source>
</evidence>
<evidence type="ECO:0000256" key="2">
    <source>
        <dbReference type="ARBA" id="ARBA00022670"/>
    </source>
</evidence>
<keyword evidence="10" id="KW-1185">Reference proteome</keyword>
<evidence type="ECO:0000256" key="6">
    <source>
        <dbReference type="ARBA" id="ARBA00023049"/>
    </source>
</evidence>
<dbReference type="RefSeq" id="WP_184010075.1">
    <property type="nucleotide sequence ID" value="NZ_JACIJS010000004.1"/>
</dbReference>
<dbReference type="Gene3D" id="3.30.2010.10">
    <property type="entry name" value="Metalloproteases ('zincins'), catalytic domain"/>
    <property type="match status" value="1"/>
</dbReference>
<dbReference type="InterPro" id="IPR051156">
    <property type="entry name" value="Mito/Outer_Membr_Metalloprot"/>
</dbReference>
<dbReference type="PANTHER" id="PTHR22726:SF1">
    <property type="entry name" value="METALLOENDOPEPTIDASE OMA1, MITOCHONDRIAL"/>
    <property type="match status" value="1"/>
</dbReference>
<keyword evidence="5" id="KW-0862">Zinc</keyword>
<keyword evidence="7" id="KW-0732">Signal</keyword>
<gene>
    <name evidence="9" type="ORF">FHS89_001461</name>
</gene>
<dbReference type="PROSITE" id="PS51257">
    <property type="entry name" value="PROKAR_LIPOPROTEIN"/>
    <property type="match status" value="1"/>
</dbReference>
<evidence type="ECO:0000259" key="8">
    <source>
        <dbReference type="PROSITE" id="PS51782"/>
    </source>
</evidence>
<dbReference type="SUPFAM" id="SSF54106">
    <property type="entry name" value="LysM domain"/>
    <property type="match status" value="1"/>
</dbReference>
<dbReference type="AlphaFoldDB" id="A0A840WK64"/>
<dbReference type="Pfam" id="PF01476">
    <property type="entry name" value="LysM"/>
    <property type="match status" value="1"/>
</dbReference>
<feature type="chain" id="PRO_5032716396" evidence="7">
    <location>
        <begin position="19"/>
        <end position="536"/>
    </location>
</feature>
<dbReference type="GO" id="GO:0051603">
    <property type="term" value="P:proteolysis involved in protein catabolic process"/>
    <property type="evidence" value="ECO:0007669"/>
    <property type="project" value="TreeGrafter"/>
</dbReference>
<reference evidence="9 10" key="1">
    <citation type="submission" date="2020-08" db="EMBL/GenBank/DDBJ databases">
        <title>Genomic Encyclopedia of Type Strains, Phase IV (KMG-IV): sequencing the most valuable type-strain genomes for metagenomic binning, comparative biology and taxonomic classification.</title>
        <authorList>
            <person name="Goeker M."/>
        </authorList>
    </citation>
    <scope>NUCLEOTIDE SEQUENCE [LARGE SCALE GENOMIC DNA]</scope>
    <source>
        <strain evidence="9 10">DSM 103377</strain>
    </source>
</reference>
<comment type="cofactor">
    <cofactor evidence="1">
        <name>Zn(2+)</name>
        <dbReference type="ChEBI" id="CHEBI:29105"/>
    </cofactor>
</comment>
<evidence type="ECO:0000256" key="1">
    <source>
        <dbReference type="ARBA" id="ARBA00001947"/>
    </source>
</evidence>
<comment type="caution">
    <text evidence="9">The sequence shown here is derived from an EMBL/GenBank/DDBJ whole genome shotgun (WGS) entry which is preliminary data.</text>
</comment>
<keyword evidence="2 9" id="KW-0645">Protease</keyword>
<dbReference type="InterPro" id="IPR001915">
    <property type="entry name" value="Peptidase_M48"/>
</dbReference>
<dbReference type="Proteomes" id="UP000553766">
    <property type="component" value="Unassembled WGS sequence"/>
</dbReference>
<dbReference type="GO" id="GO:0016020">
    <property type="term" value="C:membrane"/>
    <property type="evidence" value="ECO:0007669"/>
    <property type="project" value="TreeGrafter"/>
</dbReference>
<dbReference type="GO" id="GO:0004222">
    <property type="term" value="F:metalloendopeptidase activity"/>
    <property type="evidence" value="ECO:0007669"/>
    <property type="project" value="InterPro"/>
</dbReference>
<feature type="signal peptide" evidence="7">
    <location>
        <begin position="1"/>
        <end position="18"/>
    </location>
</feature>
<dbReference type="InterPro" id="IPR036779">
    <property type="entry name" value="LysM_dom_sf"/>
</dbReference>
<keyword evidence="3" id="KW-0479">Metal-binding</keyword>
<evidence type="ECO:0000256" key="4">
    <source>
        <dbReference type="ARBA" id="ARBA00022801"/>
    </source>
</evidence>
<dbReference type="Gene3D" id="3.10.350.10">
    <property type="entry name" value="LysM domain"/>
    <property type="match status" value="1"/>
</dbReference>
<protein>
    <submittedName>
        <fullName evidence="9">Putative Zn-dependent protease</fullName>
    </submittedName>
</protein>
<name>A0A840WK64_9RHOB</name>
<dbReference type="EMBL" id="JACIJS010000004">
    <property type="protein sequence ID" value="MBB5515449.1"/>
    <property type="molecule type" value="Genomic_DNA"/>
</dbReference>
<dbReference type="SMART" id="SM00257">
    <property type="entry name" value="LysM"/>
    <property type="match status" value="1"/>
</dbReference>
<organism evidence="9 10">
    <name type="scientific">Rubricella aquisinus</name>
    <dbReference type="NCBI Taxonomy" id="2028108"/>
    <lineage>
        <taxon>Bacteria</taxon>
        <taxon>Pseudomonadati</taxon>
        <taxon>Pseudomonadota</taxon>
        <taxon>Alphaproteobacteria</taxon>
        <taxon>Rhodobacterales</taxon>
        <taxon>Paracoccaceae</taxon>
        <taxon>Rubricella</taxon>
    </lineage>
</organism>
<evidence type="ECO:0000256" key="5">
    <source>
        <dbReference type="ARBA" id="ARBA00022833"/>
    </source>
</evidence>
<dbReference type="GO" id="GO:0046872">
    <property type="term" value="F:metal ion binding"/>
    <property type="evidence" value="ECO:0007669"/>
    <property type="project" value="UniProtKB-KW"/>
</dbReference>
<dbReference type="CDD" id="cd00118">
    <property type="entry name" value="LysM"/>
    <property type="match status" value="1"/>
</dbReference>
<evidence type="ECO:0000313" key="10">
    <source>
        <dbReference type="Proteomes" id="UP000553766"/>
    </source>
</evidence>
<dbReference type="Pfam" id="PF01435">
    <property type="entry name" value="Peptidase_M48"/>
    <property type="match status" value="1"/>
</dbReference>
<dbReference type="PANTHER" id="PTHR22726">
    <property type="entry name" value="METALLOENDOPEPTIDASE OMA1"/>
    <property type="match status" value="1"/>
</dbReference>
<feature type="domain" description="LysM" evidence="8">
    <location>
        <begin position="486"/>
        <end position="533"/>
    </location>
</feature>